<name>A0A069QL99_HOYLO</name>
<comment type="caution">
    <text evidence="1">The sequence shown here is derived from an EMBL/GenBank/DDBJ whole genome shotgun (WGS) entry which is preliminary data.</text>
</comment>
<evidence type="ECO:0000313" key="2">
    <source>
        <dbReference type="Proteomes" id="UP000027442"/>
    </source>
</evidence>
<dbReference type="AlphaFoldDB" id="A0A069QL99"/>
<dbReference type="EMBL" id="JNGW01000013">
    <property type="protein sequence ID" value="KDR53618.1"/>
    <property type="molecule type" value="Genomic_DNA"/>
</dbReference>
<protein>
    <submittedName>
        <fullName evidence="1">Uncharacterized protein</fullName>
    </submittedName>
</protein>
<reference evidence="1 2" key="1">
    <citation type="submission" date="2013-08" db="EMBL/GenBank/DDBJ databases">
        <authorList>
            <person name="Weinstock G."/>
            <person name="Sodergren E."/>
            <person name="Wylie T."/>
            <person name="Fulton L."/>
            <person name="Fulton R."/>
            <person name="Fronick C."/>
            <person name="O'Laughlin M."/>
            <person name="Godfrey J."/>
            <person name="Miner T."/>
            <person name="Herter B."/>
            <person name="Appelbaum E."/>
            <person name="Cordes M."/>
            <person name="Lek S."/>
            <person name="Wollam A."/>
            <person name="Pepin K.H."/>
            <person name="Palsikar V.B."/>
            <person name="Mitreva M."/>
            <person name="Wilson R.K."/>
        </authorList>
    </citation>
    <scope>NUCLEOTIDE SEQUENCE [LARGE SCALE GENOMIC DNA]</scope>
    <source>
        <strain evidence="1 2">ATCC 15930</strain>
    </source>
</reference>
<proteinExistence type="predicted"/>
<keyword evidence="2" id="KW-1185">Reference proteome</keyword>
<accession>A0A069QL99</accession>
<dbReference type="HOGENOM" id="CLU_3203519_0_0_10"/>
<organism evidence="1 2">
    <name type="scientific">Hoylesella loescheii DSM 19665 = JCM 12249 = ATCC 15930</name>
    <dbReference type="NCBI Taxonomy" id="1122985"/>
    <lineage>
        <taxon>Bacteria</taxon>
        <taxon>Pseudomonadati</taxon>
        <taxon>Bacteroidota</taxon>
        <taxon>Bacteroidia</taxon>
        <taxon>Bacteroidales</taxon>
        <taxon>Prevotellaceae</taxon>
        <taxon>Hoylesella</taxon>
    </lineage>
</organism>
<dbReference type="Proteomes" id="UP000027442">
    <property type="component" value="Unassembled WGS sequence"/>
</dbReference>
<gene>
    <name evidence="1" type="ORF">HMPREF1991_00225</name>
</gene>
<sequence length="45" mass="5350">MSKRLNRCNTIIINALMKDGFYPLICYFTFSDSANRMIWQHHANN</sequence>
<dbReference type="PATRIC" id="fig|1122985.7.peg.235"/>
<evidence type="ECO:0000313" key="1">
    <source>
        <dbReference type="EMBL" id="KDR53618.1"/>
    </source>
</evidence>